<protein>
    <submittedName>
        <fullName evidence="1">Uncharacterized protein</fullName>
    </submittedName>
</protein>
<accession>A0A674GP16</accession>
<keyword evidence="2" id="KW-1185">Reference proteome</keyword>
<reference evidence="1" key="3">
    <citation type="submission" date="2025-09" db="UniProtKB">
        <authorList>
            <consortium name="Ensembl"/>
        </authorList>
    </citation>
    <scope>IDENTIFICATION</scope>
</reference>
<name>A0A674GP16_TAEGU</name>
<evidence type="ECO:0000313" key="2">
    <source>
        <dbReference type="Proteomes" id="UP000007754"/>
    </source>
</evidence>
<dbReference type="AlphaFoldDB" id="A0A674GP16"/>
<sequence length="64" mass="7511">LTFWLTRPKSAEWSLGRKRNCTVLKYMVTRLLKALPMADSYAISCFRALWKTNNVMLQLVQYLA</sequence>
<dbReference type="Proteomes" id="UP000007754">
    <property type="component" value="Chromosome 5"/>
</dbReference>
<proteinExistence type="predicted"/>
<dbReference type="Ensembl" id="ENSTGUT00000030107.1">
    <property type="protein sequence ID" value="ENSTGUP00000024201.1"/>
    <property type="gene ID" value="ENSTGUG00000028302.1"/>
</dbReference>
<evidence type="ECO:0000313" key="1">
    <source>
        <dbReference type="Ensembl" id="ENSTGUP00000024201.1"/>
    </source>
</evidence>
<organism evidence="1 2">
    <name type="scientific">Taeniopygia guttata</name>
    <name type="common">Zebra finch</name>
    <name type="synonym">Poephila guttata</name>
    <dbReference type="NCBI Taxonomy" id="59729"/>
    <lineage>
        <taxon>Eukaryota</taxon>
        <taxon>Metazoa</taxon>
        <taxon>Chordata</taxon>
        <taxon>Craniata</taxon>
        <taxon>Vertebrata</taxon>
        <taxon>Euteleostomi</taxon>
        <taxon>Archelosauria</taxon>
        <taxon>Archosauria</taxon>
        <taxon>Dinosauria</taxon>
        <taxon>Saurischia</taxon>
        <taxon>Theropoda</taxon>
        <taxon>Coelurosauria</taxon>
        <taxon>Aves</taxon>
        <taxon>Neognathae</taxon>
        <taxon>Neoaves</taxon>
        <taxon>Telluraves</taxon>
        <taxon>Australaves</taxon>
        <taxon>Passeriformes</taxon>
        <taxon>Passeroidea</taxon>
        <taxon>Estrildidae</taxon>
        <taxon>Estrildinae</taxon>
        <taxon>Taeniopygia</taxon>
    </lineage>
</organism>
<reference evidence="1" key="2">
    <citation type="submission" date="2025-08" db="UniProtKB">
        <authorList>
            <consortium name="Ensembl"/>
        </authorList>
    </citation>
    <scope>IDENTIFICATION</scope>
</reference>
<reference evidence="1 2" key="1">
    <citation type="journal article" date="2010" name="Nature">
        <title>The genome of a songbird.</title>
        <authorList>
            <person name="Warren W.C."/>
            <person name="Clayton D.F."/>
            <person name="Ellegren H."/>
            <person name="Arnold A.P."/>
            <person name="Hillier L.W."/>
            <person name="Kunstner A."/>
            <person name="Searle S."/>
            <person name="White S."/>
            <person name="Vilella A.J."/>
            <person name="Fairley S."/>
            <person name="Heger A."/>
            <person name="Kong L."/>
            <person name="Ponting C.P."/>
            <person name="Jarvis E.D."/>
            <person name="Mello C.V."/>
            <person name="Minx P."/>
            <person name="Lovell P."/>
            <person name="Velho T.A."/>
            <person name="Ferris M."/>
            <person name="Balakrishnan C.N."/>
            <person name="Sinha S."/>
            <person name="Blatti C."/>
            <person name="London S.E."/>
            <person name="Li Y."/>
            <person name="Lin Y.C."/>
            <person name="George J."/>
            <person name="Sweedler J."/>
            <person name="Southey B."/>
            <person name="Gunaratne P."/>
            <person name="Watson M."/>
            <person name="Nam K."/>
            <person name="Backstrom N."/>
            <person name="Smeds L."/>
            <person name="Nabholz B."/>
            <person name="Itoh Y."/>
            <person name="Whitney O."/>
            <person name="Pfenning A.R."/>
            <person name="Howard J."/>
            <person name="Volker M."/>
            <person name="Skinner B.M."/>
            <person name="Griffin D.K."/>
            <person name="Ye L."/>
            <person name="McLaren W.M."/>
            <person name="Flicek P."/>
            <person name="Quesada V."/>
            <person name="Velasco G."/>
            <person name="Lopez-Otin C."/>
            <person name="Puente X.S."/>
            <person name="Olender T."/>
            <person name="Lancet D."/>
            <person name="Smit A.F."/>
            <person name="Hubley R."/>
            <person name="Konkel M.K."/>
            <person name="Walker J.A."/>
            <person name="Batzer M.A."/>
            <person name="Gu W."/>
            <person name="Pollock D.D."/>
            <person name="Chen L."/>
            <person name="Cheng Z."/>
            <person name="Eichler E.E."/>
            <person name="Stapley J."/>
            <person name="Slate J."/>
            <person name="Ekblom R."/>
            <person name="Birkhead T."/>
            <person name="Burke T."/>
            <person name="Burt D."/>
            <person name="Scharff C."/>
            <person name="Adam I."/>
            <person name="Richard H."/>
            <person name="Sultan M."/>
            <person name="Soldatov A."/>
            <person name="Lehrach H."/>
            <person name="Edwards S.V."/>
            <person name="Yang S.P."/>
            <person name="Li X."/>
            <person name="Graves T."/>
            <person name="Fulton L."/>
            <person name="Nelson J."/>
            <person name="Chinwalla A."/>
            <person name="Hou S."/>
            <person name="Mardis E.R."/>
            <person name="Wilson R.K."/>
        </authorList>
    </citation>
    <scope>NUCLEOTIDE SEQUENCE [LARGE SCALE GENOMIC DNA]</scope>
</reference>
<dbReference type="InParanoid" id="A0A674GP16"/>